<dbReference type="Gene3D" id="3.30.70.100">
    <property type="match status" value="1"/>
</dbReference>
<evidence type="ECO:0000313" key="3">
    <source>
        <dbReference type="Proteomes" id="UP000010483"/>
    </source>
</evidence>
<dbReference type="SUPFAM" id="SSF55008">
    <property type="entry name" value="HMA, heavy metal-associated domain"/>
    <property type="match status" value="1"/>
</dbReference>
<dbReference type="InterPro" id="IPR006121">
    <property type="entry name" value="HMA_dom"/>
</dbReference>
<evidence type="ECO:0000313" key="2">
    <source>
        <dbReference type="EMBL" id="AFZ47243.1"/>
    </source>
</evidence>
<gene>
    <name evidence="2" type="ordered locus">Cyast_1278</name>
</gene>
<dbReference type="AlphaFoldDB" id="K9YMC9"/>
<dbReference type="EMBL" id="CP003940">
    <property type="protein sequence ID" value="AFZ47243.1"/>
    <property type="molecule type" value="Genomic_DNA"/>
</dbReference>
<dbReference type="eggNOG" id="COG2608">
    <property type="taxonomic scope" value="Bacteria"/>
</dbReference>
<proteinExistence type="predicted"/>
<keyword evidence="3" id="KW-1185">Reference proteome</keyword>
<accession>K9YMC9</accession>
<dbReference type="BioCyc" id="CSTA292563:G1353-1286-MONOMER"/>
<dbReference type="KEGG" id="csn:Cyast_1278"/>
<dbReference type="HOGENOM" id="CLU_134973_5_2_3"/>
<dbReference type="STRING" id="292563.Cyast_1278"/>
<dbReference type="CDD" id="cd00371">
    <property type="entry name" value="HMA"/>
    <property type="match status" value="1"/>
</dbReference>
<dbReference type="InterPro" id="IPR036163">
    <property type="entry name" value="HMA_dom_sf"/>
</dbReference>
<organism evidence="2 3">
    <name type="scientific">Cyanobacterium stanieri (strain ATCC 29140 / PCC 7202)</name>
    <dbReference type="NCBI Taxonomy" id="292563"/>
    <lineage>
        <taxon>Bacteria</taxon>
        <taxon>Bacillati</taxon>
        <taxon>Cyanobacteriota</taxon>
        <taxon>Cyanophyceae</taxon>
        <taxon>Oscillatoriophycideae</taxon>
        <taxon>Chroococcales</taxon>
        <taxon>Geminocystaceae</taxon>
        <taxon>Cyanobacterium</taxon>
    </lineage>
</organism>
<dbReference type="PROSITE" id="PS50846">
    <property type="entry name" value="HMA_2"/>
    <property type="match status" value="1"/>
</dbReference>
<protein>
    <recommendedName>
        <fullName evidence="1">HMA domain-containing protein</fullName>
    </recommendedName>
</protein>
<name>K9YMC9_CYASC</name>
<reference evidence="3" key="1">
    <citation type="journal article" date="2013" name="Proc. Natl. Acad. Sci. U.S.A.">
        <title>Improving the coverage of the cyanobacterial phylum using diversity-driven genome sequencing.</title>
        <authorList>
            <person name="Shih P.M."/>
            <person name="Wu D."/>
            <person name="Latifi A."/>
            <person name="Axen S.D."/>
            <person name="Fewer D.P."/>
            <person name="Talla E."/>
            <person name="Calteau A."/>
            <person name="Cai F."/>
            <person name="Tandeau de Marsac N."/>
            <person name="Rippka R."/>
            <person name="Herdman M."/>
            <person name="Sivonen K."/>
            <person name="Coursin T."/>
            <person name="Laurent T."/>
            <person name="Goodwin L."/>
            <person name="Nolan M."/>
            <person name="Davenport K.W."/>
            <person name="Han C.S."/>
            <person name="Rubin E.M."/>
            <person name="Eisen J.A."/>
            <person name="Woyke T."/>
            <person name="Gugger M."/>
            <person name="Kerfeld C.A."/>
        </authorList>
    </citation>
    <scope>NUCLEOTIDE SEQUENCE [LARGE SCALE GENOMIC DNA]</scope>
    <source>
        <strain evidence="3">ATCC 29140 / PCC 7202</strain>
    </source>
</reference>
<dbReference type="GO" id="GO:0046872">
    <property type="term" value="F:metal ion binding"/>
    <property type="evidence" value="ECO:0007669"/>
    <property type="project" value="InterPro"/>
</dbReference>
<sequence>MDNYFIICCLLPLACCLLLSINIMISLKVPTIACEVCAETITKAIINSDPKAQVKIDVPEKIVKVETLADANVIKQAITDAGHEYVD</sequence>
<feature type="domain" description="HMA" evidence="1">
    <location>
        <begin position="23"/>
        <end position="86"/>
    </location>
</feature>
<dbReference type="Proteomes" id="UP000010483">
    <property type="component" value="Chromosome"/>
</dbReference>
<dbReference type="Pfam" id="PF00403">
    <property type="entry name" value="HMA"/>
    <property type="match status" value="1"/>
</dbReference>
<evidence type="ECO:0000259" key="1">
    <source>
        <dbReference type="PROSITE" id="PS50846"/>
    </source>
</evidence>